<comment type="caution">
    <text evidence="1">The sequence shown here is derived from an EMBL/GenBank/DDBJ whole genome shotgun (WGS) entry which is preliminary data.</text>
</comment>
<dbReference type="EMBL" id="SUMF01000016">
    <property type="protein sequence ID" value="TJZ71706.1"/>
    <property type="molecule type" value="Genomic_DNA"/>
</dbReference>
<dbReference type="OrthoDB" id="9152121at2"/>
<proteinExistence type="predicted"/>
<sequence length="276" mass="30477">MTAIAIWQSTLRDNSSILYAAGDSLISNGTSHLIGDASKIFPLQVTCRIPNKDGVFSLVSSNHVYGYAFAGSTLLGQNSYLSLTPLLSNLYSLQDFTPSLENISLYVLDFLRTIYDDAKIRGPSTAFEVALFGYCPISQKMEIYHFKPIRTELDGSEIQRNTYRHLKHGDYVYLGSNKNEFEDALSIARQGPTAPGFPMTNAPRYVIERFINEKSFPQIGGGLQLWSIDPTGIFPYTLSRPINPGSPAAKFTYLGHVLGDSLQNLGPAWIGMRGMA</sequence>
<dbReference type="RefSeq" id="WP_136773954.1">
    <property type="nucleotide sequence ID" value="NZ_SUMF01000016.1"/>
</dbReference>
<name>A0A4U0PTE5_9NEIS</name>
<accession>A0A4U0PTE5</accession>
<organism evidence="1 2">
    <name type="scientific">Chitiniphilus eburneus</name>
    <dbReference type="NCBI Taxonomy" id="2571148"/>
    <lineage>
        <taxon>Bacteria</taxon>
        <taxon>Pseudomonadati</taxon>
        <taxon>Pseudomonadota</taxon>
        <taxon>Betaproteobacteria</taxon>
        <taxon>Neisseriales</taxon>
        <taxon>Chitinibacteraceae</taxon>
        <taxon>Chitiniphilus</taxon>
    </lineage>
</organism>
<evidence type="ECO:0000313" key="1">
    <source>
        <dbReference type="EMBL" id="TJZ71706.1"/>
    </source>
</evidence>
<evidence type="ECO:0000313" key="2">
    <source>
        <dbReference type="Proteomes" id="UP000310016"/>
    </source>
</evidence>
<gene>
    <name evidence="1" type="ORF">FAZ21_13440</name>
</gene>
<dbReference type="Proteomes" id="UP000310016">
    <property type="component" value="Unassembled WGS sequence"/>
</dbReference>
<dbReference type="AlphaFoldDB" id="A0A4U0PTE5"/>
<protein>
    <submittedName>
        <fullName evidence="1">Uncharacterized protein</fullName>
    </submittedName>
</protein>
<reference evidence="1 2" key="1">
    <citation type="submission" date="2019-04" db="EMBL/GenBank/DDBJ databases">
        <title>Chitiniphilus eburnea sp. nov., a novel chitinolytic bacterium isolated from aquaculture sludge.</title>
        <authorList>
            <person name="Sheng M."/>
        </authorList>
    </citation>
    <scope>NUCLEOTIDE SEQUENCE [LARGE SCALE GENOMIC DNA]</scope>
    <source>
        <strain evidence="1 2">HX-2-15</strain>
    </source>
</reference>
<keyword evidence="2" id="KW-1185">Reference proteome</keyword>